<dbReference type="GO" id="GO:0004519">
    <property type="term" value="F:endonuclease activity"/>
    <property type="evidence" value="ECO:0007669"/>
    <property type="project" value="UniProtKB-KW"/>
</dbReference>
<reference evidence="2" key="1">
    <citation type="submission" date="2022-01" db="EMBL/GenBank/DDBJ databases">
        <title>Genome sequence and assembly of Parabukholderia sp. RG36.</title>
        <authorList>
            <person name="Chhetri G."/>
        </authorList>
    </citation>
    <scope>NUCLEOTIDE SEQUENCE</scope>
    <source>
        <strain evidence="2">RG36</strain>
    </source>
</reference>
<dbReference type="EMBL" id="JAKLJA010000004">
    <property type="protein sequence ID" value="MCG5073230.1"/>
    <property type="molecule type" value="Genomic_DNA"/>
</dbReference>
<keyword evidence="2" id="KW-0255">Endonuclease</keyword>
<organism evidence="2 3">
    <name type="scientific">Paraburkholderia tagetis</name>
    <dbReference type="NCBI Taxonomy" id="2913261"/>
    <lineage>
        <taxon>Bacteria</taxon>
        <taxon>Pseudomonadati</taxon>
        <taxon>Pseudomonadota</taxon>
        <taxon>Betaproteobacteria</taxon>
        <taxon>Burkholderiales</taxon>
        <taxon>Burkholderiaceae</taxon>
        <taxon>Paraburkholderia</taxon>
    </lineage>
</organism>
<dbReference type="InterPro" id="IPR003615">
    <property type="entry name" value="HNH_nuc"/>
</dbReference>
<evidence type="ECO:0000313" key="2">
    <source>
        <dbReference type="EMBL" id="MCG5073230.1"/>
    </source>
</evidence>
<accession>A0A9X1RLB6</accession>
<protein>
    <submittedName>
        <fullName evidence="2">DNA/RNA non-specific endonuclease</fullName>
    </submittedName>
</protein>
<dbReference type="RefSeq" id="WP_238462971.1">
    <property type="nucleotide sequence ID" value="NZ_JAKLJA010000004.1"/>
</dbReference>
<keyword evidence="2" id="KW-0378">Hydrolase</keyword>
<keyword evidence="3" id="KW-1185">Reference proteome</keyword>
<keyword evidence="2" id="KW-0540">Nuclease</keyword>
<name>A0A9X1RLB6_9BURK</name>
<dbReference type="Pfam" id="PF13930">
    <property type="entry name" value="Endonuclea_NS_2"/>
    <property type="match status" value="1"/>
</dbReference>
<dbReference type="InterPro" id="IPR044927">
    <property type="entry name" value="Endonuclea_NS_2"/>
</dbReference>
<evidence type="ECO:0000259" key="1">
    <source>
        <dbReference type="Pfam" id="PF13930"/>
    </source>
</evidence>
<comment type="caution">
    <text evidence="2">The sequence shown here is derived from an EMBL/GenBank/DDBJ whole genome shotgun (WGS) entry which is preliminary data.</text>
</comment>
<proteinExistence type="predicted"/>
<dbReference type="CDD" id="cd00085">
    <property type="entry name" value="HNHc"/>
    <property type="match status" value="1"/>
</dbReference>
<evidence type="ECO:0000313" key="3">
    <source>
        <dbReference type="Proteomes" id="UP001139308"/>
    </source>
</evidence>
<sequence length="342" mass="37740">MGWINLVPDGSTQVFLDDFMVGVPAAQRQRPTWARSRIKLVPNTGRFRSGTTPIALQGNVIGQDARPFNTEYGHLVGLSIGGLDVRENLVPMYGNINRGSYRDIERELELAAAGNPNAVMLVGLQYPATGTGVDDDARVPVGFSFWLFPNFTGPLSGALPMGPAWRQIANVRAGGVRFPIEGGDIERRRFHLELRARTIREGWGIEQLGGDAVAWSRKGWLPPVAARPYGYLDRIAYSPEFASYAQLMLPRWDACDIAPGKEFVEAQRVNIVYANCYTQSDERKGECWSDDPNDPIKSVLTHLGSDNGFQIDHIHPMASMGPNIYSNAQVLSSAHNRTKGRS</sequence>
<feature type="domain" description="Type VII secretion system protein EssD-like" evidence="1">
    <location>
        <begin position="29"/>
        <end position="117"/>
    </location>
</feature>
<dbReference type="AlphaFoldDB" id="A0A9X1RLB6"/>
<dbReference type="Proteomes" id="UP001139308">
    <property type="component" value="Unassembled WGS sequence"/>
</dbReference>
<gene>
    <name evidence="2" type="ORF">L5014_07605</name>
</gene>